<proteinExistence type="predicted"/>
<dbReference type="EMBL" id="CP015163">
    <property type="protein sequence ID" value="AXB43719.1"/>
    <property type="molecule type" value="Genomic_DNA"/>
</dbReference>
<evidence type="ECO:0000313" key="1">
    <source>
        <dbReference type="EMBL" id="AXB43719.1"/>
    </source>
</evidence>
<evidence type="ECO:0000313" key="2">
    <source>
        <dbReference type="Proteomes" id="UP000250434"/>
    </source>
</evidence>
<organism evidence="1 2">
    <name type="scientific">Amycolatopsis albispora</name>
    <dbReference type="NCBI Taxonomy" id="1804986"/>
    <lineage>
        <taxon>Bacteria</taxon>
        <taxon>Bacillati</taxon>
        <taxon>Actinomycetota</taxon>
        <taxon>Actinomycetes</taxon>
        <taxon>Pseudonocardiales</taxon>
        <taxon>Pseudonocardiaceae</taxon>
        <taxon>Amycolatopsis</taxon>
    </lineage>
</organism>
<dbReference type="AlphaFoldDB" id="A0A344L6P5"/>
<dbReference type="Proteomes" id="UP000250434">
    <property type="component" value="Chromosome"/>
</dbReference>
<protein>
    <submittedName>
        <fullName evidence="1">Uncharacterized protein</fullName>
    </submittedName>
</protein>
<reference evidence="1 2" key="1">
    <citation type="submission" date="2016-04" db="EMBL/GenBank/DDBJ databases">
        <title>Complete genome sequence and analysis of deep-sea sediment isolate, Amycolatopsis sp. WP1.</title>
        <authorList>
            <person name="Wang H."/>
            <person name="Chen S."/>
            <person name="Wu Q."/>
        </authorList>
    </citation>
    <scope>NUCLEOTIDE SEQUENCE [LARGE SCALE GENOMIC DNA]</scope>
    <source>
        <strain evidence="1 2">WP1</strain>
    </source>
</reference>
<gene>
    <name evidence="1" type="ORF">A4R43_15260</name>
</gene>
<dbReference type="KEGG" id="aab:A4R43_15260"/>
<name>A0A344L6P5_9PSEU</name>
<dbReference type="OrthoDB" id="4377352at2"/>
<keyword evidence="2" id="KW-1185">Reference proteome</keyword>
<sequence length="103" mass="11597">MIVSPHTRWRGDELHGRVPVITPVWVRLDALYPRAPGAPEHVVETGLDLTGEVPGRLHGWFPTVKGDWLGVVNFEVSYADGRRDQLHLPDQLVPAHALRPRRS</sequence>
<dbReference type="RefSeq" id="WP_113692952.1">
    <property type="nucleotide sequence ID" value="NZ_CP015163.1"/>
</dbReference>
<accession>A0A344L6P5</accession>